<organism evidence="4">
    <name type="scientific">Rhododendron williamsianum</name>
    <dbReference type="NCBI Taxonomy" id="262921"/>
    <lineage>
        <taxon>Eukaryota</taxon>
        <taxon>Viridiplantae</taxon>
        <taxon>Streptophyta</taxon>
        <taxon>Embryophyta</taxon>
        <taxon>Tracheophyta</taxon>
        <taxon>Spermatophyta</taxon>
        <taxon>Magnoliopsida</taxon>
        <taxon>eudicotyledons</taxon>
        <taxon>Gunneridae</taxon>
        <taxon>Pentapetalae</taxon>
        <taxon>asterids</taxon>
        <taxon>Ericales</taxon>
        <taxon>Ericaceae</taxon>
        <taxon>Ericoideae</taxon>
        <taxon>Rhodoreae</taxon>
        <taxon>Rhododendron</taxon>
    </lineage>
</organism>
<dbReference type="SMART" id="SM00369">
    <property type="entry name" value="LRR_TYP"/>
    <property type="match status" value="5"/>
</dbReference>
<comment type="caution">
    <text evidence="4">The sequence shown here is derived from an EMBL/GenBank/DDBJ whole genome shotgun (WGS) entry which is preliminary data.</text>
</comment>
<dbReference type="GO" id="GO:0051707">
    <property type="term" value="P:response to other organism"/>
    <property type="evidence" value="ECO:0007669"/>
    <property type="project" value="UniProtKB-ARBA"/>
</dbReference>
<dbReference type="AlphaFoldDB" id="A0A6A4LWH0"/>
<dbReference type="PANTHER" id="PTHR48051:SF46">
    <property type="entry name" value="LEUCINE RICH REPEAT-CONTAINING DOMAIN PROTEIN"/>
    <property type="match status" value="1"/>
</dbReference>
<name>A0A6A4LWH0_9ERIC</name>
<dbReference type="InterPro" id="IPR050216">
    <property type="entry name" value="LRR_domain-containing"/>
</dbReference>
<sequence length="208" mass="23008">MDLVVRNNNLSTLPDGICNLTRLTLLDLAKNNVSNLPSGIGRLTSLQRLFLGRNSLCTLPDTIGKLSGLRKLILKGNNGLRALPESIFKLVHLYELDLSDCNFSHLPSEIGDLVYLEVLDLGNNGFRSLPESICKIHRLEDLDLNNCNLSHLPKLPTRTWVEAKCCPSLESLPLELDQLGCIANYSGSSKLAENNYLTSLLKQLPKSK</sequence>
<dbReference type="EMBL" id="QEFC01000782">
    <property type="protein sequence ID" value="KAE9462380.1"/>
    <property type="molecule type" value="Genomic_DNA"/>
</dbReference>
<evidence type="ECO:0000313" key="4">
    <source>
        <dbReference type="EMBL" id="KAE9462380.1"/>
    </source>
</evidence>
<dbReference type="InterPro" id="IPR003591">
    <property type="entry name" value="Leu-rich_rpt_typical-subtyp"/>
</dbReference>
<dbReference type="InterPro" id="IPR001611">
    <property type="entry name" value="Leu-rich_rpt"/>
</dbReference>
<feature type="non-terminal residue" evidence="4">
    <location>
        <position position="1"/>
    </location>
</feature>
<evidence type="ECO:0000256" key="2">
    <source>
        <dbReference type="ARBA" id="ARBA00022737"/>
    </source>
</evidence>
<feature type="domain" description="Disease resistance R13L4/SHOC-2-like LRR" evidence="3">
    <location>
        <begin position="86"/>
        <end position="148"/>
    </location>
</feature>
<evidence type="ECO:0000259" key="3">
    <source>
        <dbReference type="Pfam" id="PF23598"/>
    </source>
</evidence>
<dbReference type="PROSITE" id="PS51450">
    <property type="entry name" value="LRR"/>
    <property type="match status" value="1"/>
</dbReference>
<reference evidence="4" key="1">
    <citation type="journal article" date="2019" name="Genome Biol. Evol.">
        <title>The Rhododendron genome and chromosomal organization provide insight into shared whole-genome duplications across the heath family (Ericaceae).</title>
        <authorList>
            <person name="Soza V.L."/>
            <person name="Lindsley D."/>
            <person name="Waalkes A."/>
            <person name="Ramage E."/>
            <person name="Patwardhan R.P."/>
            <person name="Burton J.N."/>
            <person name="Adey A."/>
            <person name="Kumar A."/>
            <person name="Qiu R."/>
            <person name="Shendure J."/>
            <person name="Hall B."/>
        </authorList>
    </citation>
    <scope>NUCLEOTIDE SEQUENCE</scope>
    <source>
        <strain evidence="4">RSF 1966-606</strain>
    </source>
</reference>
<gene>
    <name evidence="4" type="ORF">C3L33_05712</name>
</gene>
<dbReference type="GO" id="GO:0005737">
    <property type="term" value="C:cytoplasm"/>
    <property type="evidence" value="ECO:0007669"/>
    <property type="project" value="TreeGrafter"/>
</dbReference>
<dbReference type="SUPFAM" id="SSF52058">
    <property type="entry name" value="L domain-like"/>
    <property type="match status" value="1"/>
</dbReference>
<dbReference type="GO" id="GO:0006952">
    <property type="term" value="P:defense response"/>
    <property type="evidence" value="ECO:0007669"/>
    <property type="project" value="UniProtKB-ARBA"/>
</dbReference>
<evidence type="ECO:0000256" key="1">
    <source>
        <dbReference type="ARBA" id="ARBA00022614"/>
    </source>
</evidence>
<dbReference type="Gene3D" id="3.80.10.10">
    <property type="entry name" value="Ribonuclease Inhibitor"/>
    <property type="match status" value="2"/>
</dbReference>
<dbReference type="InterPro" id="IPR032675">
    <property type="entry name" value="LRR_dom_sf"/>
</dbReference>
<dbReference type="Pfam" id="PF23598">
    <property type="entry name" value="LRR_14"/>
    <property type="match status" value="2"/>
</dbReference>
<protein>
    <recommendedName>
        <fullName evidence="3">Disease resistance R13L4/SHOC-2-like LRR domain-containing protein</fullName>
    </recommendedName>
</protein>
<feature type="non-terminal residue" evidence="4">
    <location>
        <position position="208"/>
    </location>
</feature>
<dbReference type="PANTHER" id="PTHR48051">
    <property type="match status" value="1"/>
</dbReference>
<dbReference type="InterPro" id="IPR055414">
    <property type="entry name" value="LRR_R13L4/SHOC2-like"/>
</dbReference>
<keyword evidence="2" id="KW-0677">Repeat</keyword>
<dbReference type="OrthoDB" id="1729664at2759"/>
<proteinExistence type="predicted"/>
<keyword evidence="1" id="KW-0433">Leucine-rich repeat</keyword>
<feature type="domain" description="Disease resistance R13L4/SHOC-2-like LRR" evidence="3">
    <location>
        <begin position="4"/>
        <end position="73"/>
    </location>
</feature>
<accession>A0A6A4LWH0</accession>